<gene>
    <name evidence="1" type="ORF">MELLADRAFT_66521</name>
</gene>
<reference evidence="2" key="1">
    <citation type="journal article" date="2011" name="Proc. Natl. Acad. Sci. U.S.A.">
        <title>Obligate biotrophy features unraveled by the genomic analysis of rust fungi.</title>
        <authorList>
            <person name="Duplessis S."/>
            <person name="Cuomo C.A."/>
            <person name="Lin Y.-C."/>
            <person name="Aerts A."/>
            <person name="Tisserant E."/>
            <person name="Veneault-Fourrey C."/>
            <person name="Joly D.L."/>
            <person name="Hacquard S."/>
            <person name="Amselem J."/>
            <person name="Cantarel B.L."/>
            <person name="Chiu R."/>
            <person name="Coutinho P.M."/>
            <person name="Feau N."/>
            <person name="Field M."/>
            <person name="Frey P."/>
            <person name="Gelhaye E."/>
            <person name="Goldberg J."/>
            <person name="Grabherr M.G."/>
            <person name="Kodira C.D."/>
            <person name="Kohler A."/>
            <person name="Kuees U."/>
            <person name="Lindquist E.A."/>
            <person name="Lucas S.M."/>
            <person name="Mago R."/>
            <person name="Mauceli E."/>
            <person name="Morin E."/>
            <person name="Murat C."/>
            <person name="Pangilinan J.L."/>
            <person name="Park R."/>
            <person name="Pearson M."/>
            <person name="Quesneville H."/>
            <person name="Rouhier N."/>
            <person name="Sakthikumar S."/>
            <person name="Salamov A.A."/>
            <person name="Schmutz J."/>
            <person name="Selles B."/>
            <person name="Shapiro H."/>
            <person name="Tanguay P."/>
            <person name="Tuskan G.A."/>
            <person name="Henrissat B."/>
            <person name="Van de Peer Y."/>
            <person name="Rouze P."/>
            <person name="Ellis J.G."/>
            <person name="Dodds P.N."/>
            <person name="Schein J.E."/>
            <person name="Zhong S."/>
            <person name="Hamelin R.C."/>
            <person name="Grigoriev I.V."/>
            <person name="Szabo L.J."/>
            <person name="Martin F."/>
        </authorList>
    </citation>
    <scope>NUCLEOTIDE SEQUENCE [LARGE SCALE GENOMIC DNA]</scope>
    <source>
        <strain evidence="2">98AG31 / pathotype 3-4-7</strain>
    </source>
</reference>
<proteinExistence type="predicted"/>
<keyword evidence="2" id="KW-1185">Reference proteome</keyword>
<dbReference type="Proteomes" id="UP000001072">
    <property type="component" value="Unassembled WGS sequence"/>
</dbReference>
<dbReference type="RefSeq" id="XP_007414503.1">
    <property type="nucleotide sequence ID" value="XM_007414441.1"/>
</dbReference>
<name>F4RZJ4_MELLP</name>
<dbReference type="InParanoid" id="F4RZJ4"/>
<dbReference type="AlphaFoldDB" id="F4RZJ4"/>
<evidence type="ECO:0000313" key="2">
    <source>
        <dbReference type="Proteomes" id="UP000001072"/>
    </source>
</evidence>
<dbReference type="OrthoDB" id="10542524at2759"/>
<dbReference type="VEuPathDB" id="FungiDB:MELLADRAFT_66521"/>
<sequence length="101" mass="11330">MSSLLITIQGLPHPLSHRLIGTTIYGSIKAFPNDHLQLEGVRELSKKPTIAYGGGLVFEVLFKRNAASEWFNLCARSGDYLGIIGWDHKGHETERIYNLHI</sequence>
<evidence type="ECO:0000313" key="1">
    <source>
        <dbReference type="EMBL" id="EGG02246.1"/>
    </source>
</evidence>
<dbReference type="KEGG" id="mlr:MELLADRAFT_66521"/>
<dbReference type="HOGENOM" id="CLU_2292300_0_0_1"/>
<accession>F4RZJ4</accession>
<dbReference type="GeneID" id="18930647"/>
<protein>
    <submittedName>
        <fullName evidence="1">Uncharacterized protein</fullName>
    </submittedName>
</protein>
<dbReference type="EMBL" id="GL883132">
    <property type="protein sequence ID" value="EGG02246.1"/>
    <property type="molecule type" value="Genomic_DNA"/>
</dbReference>
<organism evidence="2">
    <name type="scientific">Melampsora larici-populina (strain 98AG31 / pathotype 3-4-7)</name>
    <name type="common">Poplar leaf rust fungus</name>
    <dbReference type="NCBI Taxonomy" id="747676"/>
    <lineage>
        <taxon>Eukaryota</taxon>
        <taxon>Fungi</taxon>
        <taxon>Dikarya</taxon>
        <taxon>Basidiomycota</taxon>
        <taxon>Pucciniomycotina</taxon>
        <taxon>Pucciniomycetes</taxon>
        <taxon>Pucciniales</taxon>
        <taxon>Melampsoraceae</taxon>
        <taxon>Melampsora</taxon>
    </lineage>
</organism>